<keyword evidence="5 16" id="KW-1003">Cell membrane</keyword>
<dbReference type="InterPro" id="IPR004961">
    <property type="entry name" value="Lipase_chaperone"/>
</dbReference>
<protein>
    <recommendedName>
        <fullName evidence="4 16">Lipase chaperone</fullName>
    </recommendedName>
    <alternativeName>
        <fullName evidence="16">Lipase activator protein</fullName>
    </alternativeName>
    <alternativeName>
        <fullName evidence="15 16">Lipase foldase</fullName>
    </alternativeName>
    <alternativeName>
        <fullName evidence="13 16">Lipase helper protein</fullName>
    </alternativeName>
    <alternativeName>
        <fullName evidence="14 16">Lipase modulator</fullName>
    </alternativeName>
</protein>
<evidence type="ECO:0000256" key="9">
    <source>
        <dbReference type="ARBA" id="ARBA00022989"/>
    </source>
</evidence>
<evidence type="ECO:0000256" key="12">
    <source>
        <dbReference type="ARBA" id="ARBA00023186"/>
    </source>
</evidence>
<evidence type="ECO:0000256" key="13">
    <source>
        <dbReference type="ARBA" id="ARBA00030948"/>
    </source>
</evidence>
<comment type="function">
    <text evidence="1 16">May be involved in the folding of the extracellular lipase during its passage through the periplasm.</text>
</comment>
<keyword evidence="18" id="KW-1185">Reference proteome</keyword>
<keyword evidence="11 16" id="KW-0472">Membrane</keyword>
<evidence type="ECO:0000256" key="4">
    <source>
        <dbReference type="ARBA" id="ARBA00019692"/>
    </source>
</evidence>
<comment type="similarity">
    <text evidence="3 16">Belongs to the lipase chaperone family.</text>
</comment>
<evidence type="ECO:0000256" key="7">
    <source>
        <dbReference type="ARBA" id="ARBA00022692"/>
    </source>
</evidence>
<evidence type="ECO:0000256" key="6">
    <source>
        <dbReference type="ARBA" id="ARBA00022519"/>
    </source>
</evidence>
<dbReference type="KEGG" id="kak:Kalk_09555"/>
<keyword evidence="8 16" id="KW-0442">Lipid degradation</keyword>
<evidence type="ECO:0000256" key="2">
    <source>
        <dbReference type="ARBA" id="ARBA00004383"/>
    </source>
</evidence>
<evidence type="ECO:0000256" key="5">
    <source>
        <dbReference type="ARBA" id="ARBA00022475"/>
    </source>
</evidence>
<proteinExistence type="inferred from homology"/>
<gene>
    <name evidence="16" type="primary">lifO</name>
    <name evidence="17" type="ORF">Kalk_09555</name>
</gene>
<comment type="subcellular location">
    <subcellularLocation>
        <location evidence="2">Cell inner membrane</location>
        <topology evidence="2">Single-pass membrane protein</topology>
        <orientation evidence="2">Periplasmic side</orientation>
    </subcellularLocation>
</comment>
<keyword evidence="9 16" id="KW-1133">Transmembrane helix</keyword>
<organism evidence="17 18">
    <name type="scientific">Ketobacter alkanivorans</name>
    <dbReference type="NCBI Taxonomy" id="1917421"/>
    <lineage>
        <taxon>Bacteria</taxon>
        <taxon>Pseudomonadati</taxon>
        <taxon>Pseudomonadota</taxon>
        <taxon>Gammaproteobacteria</taxon>
        <taxon>Pseudomonadales</taxon>
        <taxon>Ketobacteraceae</taxon>
        <taxon>Ketobacter</taxon>
    </lineage>
</organism>
<dbReference type="EMBL" id="CP022684">
    <property type="protein sequence ID" value="AUM12643.1"/>
    <property type="molecule type" value="Genomic_DNA"/>
</dbReference>
<dbReference type="OrthoDB" id="7025807at2"/>
<evidence type="ECO:0000256" key="8">
    <source>
        <dbReference type="ARBA" id="ARBA00022963"/>
    </source>
</evidence>
<dbReference type="AlphaFoldDB" id="A0A2K9LK58"/>
<evidence type="ECO:0000256" key="1">
    <source>
        <dbReference type="ARBA" id="ARBA00003280"/>
    </source>
</evidence>
<keyword evidence="7 16" id="KW-0812">Transmembrane</keyword>
<dbReference type="SUPFAM" id="SSF158855">
    <property type="entry name" value="Lipase chaperone-like"/>
    <property type="match status" value="1"/>
</dbReference>
<evidence type="ECO:0000256" key="3">
    <source>
        <dbReference type="ARBA" id="ARBA00010358"/>
    </source>
</evidence>
<dbReference type="GO" id="GO:0006457">
    <property type="term" value="P:protein folding"/>
    <property type="evidence" value="ECO:0007669"/>
    <property type="project" value="UniProtKB-UniRule"/>
</dbReference>
<dbReference type="GO" id="GO:0016042">
    <property type="term" value="P:lipid catabolic process"/>
    <property type="evidence" value="ECO:0007669"/>
    <property type="project" value="UniProtKB-UniRule"/>
</dbReference>
<evidence type="ECO:0000256" key="16">
    <source>
        <dbReference type="HAMAP-Rule" id="MF_00790"/>
    </source>
</evidence>
<evidence type="ECO:0000313" key="18">
    <source>
        <dbReference type="Proteomes" id="UP000235116"/>
    </source>
</evidence>
<dbReference type="Pfam" id="PF03280">
    <property type="entry name" value="Lipase_chap"/>
    <property type="match status" value="1"/>
</dbReference>
<dbReference type="GO" id="GO:0051082">
    <property type="term" value="F:unfolded protein binding"/>
    <property type="evidence" value="ECO:0007669"/>
    <property type="project" value="UniProtKB-UniRule"/>
</dbReference>
<evidence type="ECO:0000256" key="14">
    <source>
        <dbReference type="ARBA" id="ARBA00031542"/>
    </source>
</evidence>
<dbReference type="Proteomes" id="UP000235116">
    <property type="component" value="Chromosome"/>
</dbReference>
<evidence type="ECO:0000256" key="15">
    <source>
        <dbReference type="ARBA" id="ARBA00033028"/>
    </source>
</evidence>
<evidence type="ECO:0000256" key="11">
    <source>
        <dbReference type="ARBA" id="ARBA00023136"/>
    </source>
</evidence>
<accession>A0A2K9LK58</accession>
<sequence>MQNISRKFALWVLLPVLLVSLFVVWLQQASGFHQKPKAEVIDGVSFIERGRITLEHHAISELREMGVDYQYETGLEQLPASFAGTHPDFFWQLDNRGHLVVDNDVREIFDYFLAGLGEETLASLLARIHAYIDHTLEGPAAEEARALLENYIAMLNALSQWERDQSPSSNQDLETMAERLQALRGMRVTYLGVTVAEAFYGEEERYDQYTLEQLSVLQNEALNDSQKADQITLLQADLPQGLRQSLQQAEQVIQLGKLTSEVQASGSEEDLYQIRASLVGDDAAKRLAELDRVRAQWQMRMDSWLVERDELMTSSALDESDIQNQLLERRAVHFTEQEIKRVIALESIARHQ</sequence>
<dbReference type="RefSeq" id="WP_101894028.1">
    <property type="nucleotide sequence ID" value="NZ_CP022684.1"/>
</dbReference>
<evidence type="ECO:0000256" key="10">
    <source>
        <dbReference type="ARBA" id="ARBA00023098"/>
    </source>
</evidence>
<dbReference type="GO" id="GO:0005886">
    <property type="term" value="C:plasma membrane"/>
    <property type="evidence" value="ECO:0007669"/>
    <property type="project" value="UniProtKB-SubCell"/>
</dbReference>
<evidence type="ECO:0000313" key="17">
    <source>
        <dbReference type="EMBL" id="AUM12643.1"/>
    </source>
</evidence>
<name>A0A2K9LK58_9GAMM</name>
<keyword evidence="12 16" id="KW-0143">Chaperone</keyword>
<dbReference type="HAMAP" id="MF_00790">
    <property type="entry name" value="Lipase_chap"/>
    <property type="match status" value="1"/>
</dbReference>
<keyword evidence="10 16" id="KW-0443">Lipid metabolism</keyword>
<keyword evidence="6 16" id="KW-0997">Cell inner membrane</keyword>
<reference evidence="18" key="1">
    <citation type="submission" date="2017-08" db="EMBL/GenBank/DDBJ databases">
        <title>Direct submision.</title>
        <authorList>
            <person name="Kim S.-J."/>
            <person name="Rhee S.-K."/>
        </authorList>
    </citation>
    <scope>NUCLEOTIDE SEQUENCE [LARGE SCALE GENOMIC DNA]</scope>
    <source>
        <strain evidence="18">GI5</strain>
    </source>
</reference>